<dbReference type="STRING" id="1156985.SAMN04488118_101382"/>
<dbReference type="OrthoDB" id="7200179at2"/>
<reference evidence="1 2" key="1">
    <citation type="submission" date="2016-10" db="EMBL/GenBank/DDBJ databases">
        <authorList>
            <person name="de Groot N.N."/>
        </authorList>
    </citation>
    <scope>NUCLEOTIDE SEQUENCE [LARGE SCALE GENOMIC DNA]</scope>
    <source>
        <strain evidence="1 2">U95</strain>
    </source>
</reference>
<dbReference type="InterPro" id="IPR029016">
    <property type="entry name" value="GAF-like_dom_sf"/>
</dbReference>
<gene>
    <name evidence="1" type="ORF">SAMN04488118_101382</name>
</gene>
<dbReference type="EMBL" id="FMWG01000001">
    <property type="protein sequence ID" value="SCZ50907.1"/>
    <property type="molecule type" value="Genomic_DNA"/>
</dbReference>
<sequence>MSSSAPVSPTLDATIRAAILAKPDAVLDDQSVMNALVSAKEHAMGSNIVDLRGIAMERMETRLDQLEDTYRSVVAAASENIAGTNQIHRAILSLLEPQDFKSFLNALQGPVKDVLQVNCITLVLESAQAQDAHPLSGFENILKIVTPGFVESYTTEGRGGAARVVTLRPLQTGSAAIYGAIAAEIHSEAVMELDFGNGRLPAMLIFGSTDPDQFTPQHGTDLLTFFAGVFERSMRSWLS</sequence>
<protein>
    <recommendedName>
        <fullName evidence="3">Recombinase XerC</fullName>
    </recommendedName>
</protein>
<evidence type="ECO:0000313" key="1">
    <source>
        <dbReference type="EMBL" id="SCZ50907.1"/>
    </source>
</evidence>
<keyword evidence="2" id="KW-1185">Reference proteome</keyword>
<dbReference type="Pfam" id="PF04340">
    <property type="entry name" value="DUF484"/>
    <property type="match status" value="1"/>
</dbReference>
<dbReference type="InterPro" id="IPR007435">
    <property type="entry name" value="DUF484"/>
</dbReference>
<evidence type="ECO:0008006" key="3">
    <source>
        <dbReference type="Google" id="ProtNLM"/>
    </source>
</evidence>
<dbReference type="Proteomes" id="UP000198767">
    <property type="component" value="Unassembled WGS sequence"/>
</dbReference>
<dbReference type="AlphaFoldDB" id="A0A1G5PN64"/>
<dbReference type="Gene3D" id="3.30.450.40">
    <property type="match status" value="1"/>
</dbReference>
<dbReference type="RefSeq" id="WP_090215308.1">
    <property type="nucleotide sequence ID" value="NZ_CANLDO010000002.1"/>
</dbReference>
<proteinExistence type="predicted"/>
<evidence type="ECO:0000313" key="2">
    <source>
        <dbReference type="Proteomes" id="UP000198767"/>
    </source>
</evidence>
<name>A0A1G5PN64_9RHOB</name>
<accession>A0A1G5PN64</accession>
<organism evidence="1 2">
    <name type="scientific">Epibacterium ulvae</name>
    <dbReference type="NCBI Taxonomy" id="1156985"/>
    <lineage>
        <taxon>Bacteria</taxon>
        <taxon>Pseudomonadati</taxon>
        <taxon>Pseudomonadota</taxon>
        <taxon>Alphaproteobacteria</taxon>
        <taxon>Rhodobacterales</taxon>
        <taxon>Roseobacteraceae</taxon>
        <taxon>Epibacterium</taxon>
    </lineage>
</organism>